<dbReference type="EMBL" id="QXFU01000653">
    <property type="protein sequence ID" value="KAE9025740.1"/>
    <property type="molecule type" value="Genomic_DNA"/>
</dbReference>
<evidence type="ECO:0008006" key="11">
    <source>
        <dbReference type="Google" id="ProtNLM"/>
    </source>
</evidence>
<reference evidence="9 10" key="1">
    <citation type="submission" date="2018-09" db="EMBL/GenBank/DDBJ databases">
        <title>Genomic investigation of the strawberry pathogen Phytophthora fragariae indicates pathogenicity is determined by transcriptional variation in three key races.</title>
        <authorList>
            <person name="Adams T.M."/>
            <person name="Armitage A.D."/>
            <person name="Sobczyk M.K."/>
            <person name="Bates H.J."/>
            <person name="Dunwell J.M."/>
            <person name="Nellist C.F."/>
            <person name="Harrison R.J."/>
        </authorList>
    </citation>
    <scope>NUCLEOTIDE SEQUENCE [LARGE SCALE GENOMIC DNA]</scope>
    <source>
        <strain evidence="9 10">SCRP324</strain>
    </source>
</reference>
<evidence type="ECO:0000313" key="10">
    <source>
        <dbReference type="Proteomes" id="UP000435112"/>
    </source>
</evidence>
<dbReference type="GO" id="GO:0006629">
    <property type="term" value="P:lipid metabolic process"/>
    <property type="evidence" value="ECO:0007669"/>
    <property type="project" value="UniProtKB-KW"/>
</dbReference>
<gene>
    <name evidence="9" type="ORF">PR002_g11104</name>
</gene>
<organism evidence="9 10">
    <name type="scientific">Phytophthora rubi</name>
    <dbReference type="NCBI Taxonomy" id="129364"/>
    <lineage>
        <taxon>Eukaryota</taxon>
        <taxon>Sar</taxon>
        <taxon>Stramenopiles</taxon>
        <taxon>Oomycota</taxon>
        <taxon>Peronosporomycetes</taxon>
        <taxon>Peronosporales</taxon>
        <taxon>Peronosporaceae</taxon>
        <taxon>Phytophthora</taxon>
    </lineage>
</organism>
<dbReference type="AlphaFoldDB" id="A0A6A3M6I8"/>
<evidence type="ECO:0000256" key="3">
    <source>
        <dbReference type="ARBA" id="ARBA00022989"/>
    </source>
</evidence>
<name>A0A6A3M6I8_9STRA</name>
<protein>
    <recommendedName>
        <fullName evidence="11">Phospholipid/glycerol acyltransferase domain-containing protein</fullName>
    </recommendedName>
</protein>
<keyword evidence="2 8" id="KW-0812">Transmembrane</keyword>
<evidence type="ECO:0000256" key="2">
    <source>
        <dbReference type="ARBA" id="ARBA00022692"/>
    </source>
</evidence>
<dbReference type="GO" id="GO:0016746">
    <property type="term" value="F:acyltransferase activity"/>
    <property type="evidence" value="ECO:0007669"/>
    <property type="project" value="UniProtKB-KW"/>
</dbReference>
<evidence type="ECO:0000256" key="4">
    <source>
        <dbReference type="ARBA" id="ARBA00023098"/>
    </source>
</evidence>
<evidence type="ECO:0000256" key="6">
    <source>
        <dbReference type="ARBA" id="ARBA00023315"/>
    </source>
</evidence>
<comment type="caution">
    <text evidence="9">The sequence shown here is derived from an EMBL/GenBank/DDBJ whole genome shotgun (WGS) entry which is preliminary data.</text>
</comment>
<dbReference type="OrthoDB" id="272512at2759"/>
<evidence type="ECO:0000256" key="7">
    <source>
        <dbReference type="SAM" id="MobiDB-lite"/>
    </source>
</evidence>
<dbReference type="PANTHER" id="PTHR23063">
    <property type="entry name" value="PHOSPHOLIPID ACYLTRANSFERASE"/>
    <property type="match status" value="1"/>
</dbReference>
<keyword evidence="1" id="KW-0808">Transferase</keyword>
<feature type="region of interest" description="Disordered" evidence="7">
    <location>
        <begin position="345"/>
        <end position="367"/>
    </location>
</feature>
<evidence type="ECO:0000256" key="1">
    <source>
        <dbReference type="ARBA" id="ARBA00022679"/>
    </source>
</evidence>
<feature type="transmembrane region" description="Helical" evidence="8">
    <location>
        <begin position="50"/>
        <end position="72"/>
    </location>
</feature>
<evidence type="ECO:0000256" key="8">
    <source>
        <dbReference type="SAM" id="Phobius"/>
    </source>
</evidence>
<keyword evidence="6" id="KW-0012">Acyltransferase</keyword>
<evidence type="ECO:0000313" key="9">
    <source>
        <dbReference type="EMBL" id="KAE9025740.1"/>
    </source>
</evidence>
<keyword evidence="3 8" id="KW-1133">Transmembrane helix</keyword>
<accession>A0A6A3M6I8</accession>
<feature type="compositionally biased region" description="Basic and acidic residues" evidence="7">
    <location>
        <begin position="353"/>
        <end position="367"/>
    </location>
</feature>
<dbReference type="Proteomes" id="UP000435112">
    <property type="component" value="Unassembled WGS sequence"/>
</dbReference>
<keyword evidence="4" id="KW-0443">Lipid metabolism</keyword>
<proteinExistence type="predicted"/>
<sequence length="367" mass="40506">MEKYSRWSDLTTGINPFVPQRRRFTSGWPVTILQVVSGSLLALARFPLVLVAAVALVLVNVVVSILAVIPFLGRLLKRMTEWLLCSLLLLLFDVFSSEEAANTRRLGLATAKAKSSTGSSRVGPGDVVVCNYTSFLEVLYVAKRFSPVFVFAAEGKSDNGGLVHVCGLVEALYRSLALPVSAERVKPTRKIADVVKRASGPVVVLPEGARSNGKAVLRFIPVLQNLPTRTRVHLVAFRYEFKRFSPSHTAGGAWSHLFWTAFHLYHTMRVTVLNAKDLNLDDLTPTKLPSSKSSKKQGDSKTLSTDQVEKLRALLAAMLRTKAVDLGPEDFVSFNNYWNHVNGGGRQPAAQFTDRKAPHEHAQWAKR</sequence>
<keyword evidence="5 8" id="KW-0472">Membrane</keyword>
<evidence type="ECO:0000256" key="5">
    <source>
        <dbReference type="ARBA" id="ARBA00023136"/>
    </source>
</evidence>
<dbReference type="PANTHER" id="PTHR23063:SF60">
    <property type="entry name" value="LYSOPHOSPHATIDIC ACID:OLEOYL-COA ACYLTRANSFERASE 1"/>
    <property type="match status" value="1"/>
</dbReference>
<feature type="region of interest" description="Disordered" evidence="7">
    <location>
        <begin position="284"/>
        <end position="304"/>
    </location>
</feature>